<dbReference type="InterPro" id="IPR050500">
    <property type="entry name" value="Phos_Acetyltrans/Butyryltrans"/>
</dbReference>
<comment type="similarity">
    <text evidence="1">Belongs to the phosphate acetyltransferase and butyryltransferase family.</text>
</comment>
<evidence type="ECO:0000313" key="7">
    <source>
        <dbReference type="Proteomes" id="UP000715441"/>
    </source>
</evidence>
<evidence type="ECO:0000256" key="4">
    <source>
        <dbReference type="SAM" id="MobiDB-lite"/>
    </source>
</evidence>
<dbReference type="EMBL" id="JAAXLS010000002">
    <property type="protein sequence ID" value="NKQ52390.1"/>
    <property type="molecule type" value="Genomic_DNA"/>
</dbReference>
<evidence type="ECO:0000256" key="3">
    <source>
        <dbReference type="ARBA" id="ARBA00023315"/>
    </source>
</evidence>
<dbReference type="Pfam" id="PF01515">
    <property type="entry name" value="PTA_PTB"/>
    <property type="match status" value="1"/>
</dbReference>
<dbReference type="InterPro" id="IPR012147">
    <property type="entry name" value="P_Ac_Bu_trans"/>
</dbReference>
<proteinExistence type="inferred from homology"/>
<dbReference type="PIRSF" id="PIRSF000428">
    <property type="entry name" value="P_Ac_trans"/>
    <property type="match status" value="1"/>
</dbReference>
<dbReference type="PANTHER" id="PTHR43356">
    <property type="entry name" value="PHOSPHATE ACETYLTRANSFERASE"/>
    <property type="match status" value="1"/>
</dbReference>
<dbReference type="SUPFAM" id="SSF53659">
    <property type="entry name" value="Isocitrate/Isopropylmalate dehydrogenase-like"/>
    <property type="match status" value="1"/>
</dbReference>
<feature type="domain" description="Phosphate acetyl/butaryl transferase" evidence="5">
    <location>
        <begin position="7"/>
        <end position="311"/>
    </location>
</feature>
<dbReference type="InterPro" id="IPR002505">
    <property type="entry name" value="PTA_PTB"/>
</dbReference>
<gene>
    <name evidence="6" type="ORF">HFP15_05810</name>
</gene>
<organism evidence="6 7">
    <name type="scientific">Amycolatopsis acididurans</name>
    <dbReference type="NCBI Taxonomy" id="2724524"/>
    <lineage>
        <taxon>Bacteria</taxon>
        <taxon>Bacillati</taxon>
        <taxon>Actinomycetota</taxon>
        <taxon>Actinomycetes</taxon>
        <taxon>Pseudonocardiales</taxon>
        <taxon>Pseudonocardiaceae</taxon>
        <taxon>Amycolatopsis</taxon>
    </lineage>
</organism>
<dbReference type="Gene3D" id="3.40.50.10950">
    <property type="match status" value="1"/>
</dbReference>
<evidence type="ECO:0000256" key="1">
    <source>
        <dbReference type="ARBA" id="ARBA00005656"/>
    </source>
</evidence>
<dbReference type="Proteomes" id="UP000715441">
    <property type="component" value="Unassembled WGS sequence"/>
</dbReference>
<dbReference type="Gene3D" id="3.40.50.10750">
    <property type="entry name" value="Isocitrate/Isopropylmalate dehydrogenase-like"/>
    <property type="match status" value="1"/>
</dbReference>
<protein>
    <submittedName>
        <fullName evidence="6">Phosphotransacetylase</fullName>
    </submittedName>
</protein>
<feature type="region of interest" description="Disordered" evidence="4">
    <location>
        <begin position="317"/>
        <end position="345"/>
    </location>
</feature>
<sequence length="345" mass="35928">MDALGGARPTVALPDGEDPRAVRAAAALVTEGVLVPRLVGCRAAIQRAAADAGVALPAESIVDVRELAGDRDIEALIAARLAKHPGRIRDAVADPLSTAVAGVATGRFDACVAGANRPTADVLRAGLRYVGLEADVATMSSCFVLVLRDGRRMTFADCAVVPEPSPDELADIAIASARTHQALTGQQPVIAMLSFSTLGSAAHDRVERVRAATALVRERSPGSRVDGEMQFDAALVEAIGRRKAPGSAVAGRANVFVFPNLDAGNIGYKIAERLGGALAFGPVLQGLAAPVNDLSRGCTAEDIRWTALLTAVQAHARARRDAEPRRRGLPRSLAPAPERTTSPRT</sequence>
<name>A0ABX1J211_9PSEU</name>
<keyword evidence="2" id="KW-0808">Transferase</keyword>
<evidence type="ECO:0000313" key="6">
    <source>
        <dbReference type="EMBL" id="NKQ52390.1"/>
    </source>
</evidence>
<dbReference type="InterPro" id="IPR042113">
    <property type="entry name" value="P_AcTrfase_dom1"/>
</dbReference>
<dbReference type="NCBIfam" id="NF007233">
    <property type="entry name" value="PRK09653.1"/>
    <property type="match status" value="1"/>
</dbReference>
<dbReference type="InterPro" id="IPR042112">
    <property type="entry name" value="P_AcTrfase_dom2"/>
</dbReference>
<evidence type="ECO:0000259" key="5">
    <source>
        <dbReference type="Pfam" id="PF01515"/>
    </source>
</evidence>
<evidence type="ECO:0000256" key="2">
    <source>
        <dbReference type="ARBA" id="ARBA00022679"/>
    </source>
</evidence>
<keyword evidence="3" id="KW-0012">Acyltransferase</keyword>
<keyword evidence="7" id="KW-1185">Reference proteome</keyword>
<comment type="caution">
    <text evidence="6">The sequence shown here is derived from an EMBL/GenBank/DDBJ whole genome shotgun (WGS) entry which is preliminary data.</text>
</comment>
<dbReference type="PANTHER" id="PTHR43356:SF1">
    <property type="entry name" value="PHOSPHATE ACETYLTRANSFERASE EUTD"/>
    <property type="match status" value="1"/>
</dbReference>
<reference evidence="6 7" key="1">
    <citation type="submission" date="2020-04" db="EMBL/GenBank/DDBJ databases">
        <title>Novel species.</title>
        <authorList>
            <person name="Teo W.F.A."/>
            <person name="Lipun K."/>
            <person name="Srisuk N."/>
            <person name="Duangmal K."/>
        </authorList>
    </citation>
    <scope>NUCLEOTIDE SEQUENCE [LARGE SCALE GENOMIC DNA]</scope>
    <source>
        <strain evidence="6 7">K13G38</strain>
    </source>
</reference>
<accession>A0ABX1J211</accession>